<evidence type="ECO:0000256" key="4">
    <source>
        <dbReference type="ARBA" id="ARBA00023136"/>
    </source>
</evidence>
<dbReference type="PROSITE" id="PS51257">
    <property type="entry name" value="PROKAR_LIPOPROTEIN"/>
    <property type="match status" value="1"/>
</dbReference>
<evidence type="ECO:0000256" key="6">
    <source>
        <dbReference type="SAM" id="SignalP"/>
    </source>
</evidence>
<evidence type="ECO:0000259" key="8">
    <source>
        <dbReference type="Pfam" id="PF14322"/>
    </source>
</evidence>
<feature type="domain" description="RagB/SusD" evidence="7">
    <location>
        <begin position="264"/>
        <end position="505"/>
    </location>
</feature>
<evidence type="ECO:0000256" key="1">
    <source>
        <dbReference type="ARBA" id="ARBA00004442"/>
    </source>
</evidence>
<evidence type="ECO:0000256" key="3">
    <source>
        <dbReference type="ARBA" id="ARBA00022729"/>
    </source>
</evidence>
<keyword evidence="4" id="KW-0472">Membrane</keyword>
<organism evidence="9 10">
    <name type="scientific">Algoriphagus confluentis</name>
    <dbReference type="NCBI Taxonomy" id="1697556"/>
    <lineage>
        <taxon>Bacteria</taxon>
        <taxon>Pseudomonadati</taxon>
        <taxon>Bacteroidota</taxon>
        <taxon>Cytophagia</taxon>
        <taxon>Cytophagales</taxon>
        <taxon>Cyclobacteriaceae</taxon>
        <taxon>Algoriphagus</taxon>
    </lineage>
</organism>
<feature type="signal peptide" evidence="6">
    <location>
        <begin position="1"/>
        <end position="20"/>
    </location>
</feature>
<keyword evidence="10" id="KW-1185">Reference proteome</keyword>
<evidence type="ECO:0000256" key="5">
    <source>
        <dbReference type="ARBA" id="ARBA00023237"/>
    </source>
</evidence>
<dbReference type="Pfam" id="PF07980">
    <property type="entry name" value="SusD_RagB"/>
    <property type="match status" value="1"/>
</dbReference>
<comment type="subcellular location">
    <subcellularLocation>
        <location evidence="1">Cell outer membrane</location>
    </subcellularLocation>
</comment>
<evidence type="ECO:0000256" key="2">
    <source>
        <dbReference type="ARBA" id="ARBA00006275"/>
    </source>
</evidence>
<accession>A0ABQ6PMS7</accession>
<feature type="chain" id="PRO_5045514485" evidence="6">
    <location>
        <begin position="21"/>
        <end position="506"/>
    </location>
</feature>
<dbReference type="EMBL" id="BTPD01000002">
    <property type="protein sequence ID" value="GMQ28147.1"/>
    <property type="molecule type" value="Genomic_DNA"/>
</dbReference>
<sequence length="506" mass="56784">MKTRKILSTLLILISGVACDDEKLNPINPNQLSVETFYRTGPQLVAAVNSAYASLQANNLYNREYFFLQDLLSDDCDTGGPQLEAQRAQVLNHVFDASNPLVSANWRGWYRVIHRANLVLENSASATEDITENLRNRVIGEARFLRALAYYELVSLWGDVPLMTSSATSPNGNPKAPESEVYALIISDLTDAISKLPVRSEYTGSDVGRASKGAAQALAAKVHLFKGDFALAKPFLQEVISSGEYRLVDRYLDNFEEETENNAESIWEIQFSEDFGAADAWNADGGGIAEVTFRGQEYGPTAWRNVIPSLPLFEEFERVSSGDEKDDPRISYTFFQIGDEYNGGNSILTQDKVQGDTERASWRKYQTIYKRDAENLQSGINFRVIRYADVLLMMAEVENELSGPAMALPYLNQVRARPSVNMPPYPTANYPVASQAQVRTAIQHERRVELAGEQIRNRDIRRWRRQNTLPSEPIPTWQGKYDLLPIPLEEIDNNSALTNADQNPGH</sequence>
<dbReference type="InterPro" id="IPR012944">
    <property type="entry name" value="SusD_RagB_dom"/>
</dbReference>
<protein>
    <submittedName>
        <fullName evidence="9">RagB/SusD family nutrient uptake outer membrane protein</fullName>
    </submittedName>
</protein>
<reference evidence="9 10" key="1">
    <citation type="submission" date="2023-08" db="EMBL/GenBank/DDBJ databases">
        <title>Draft genome sequence of Algoriphagus confluentis.</title>
        <authorList>
            <person name="Takatani N."/>
            <person name="Hosokawa M."/>
            <person name="Sawabe T."/>
        </authorList>
    </citation>
    <scope>NUCLEOTIDE SEQUENCE [LARGE SCALE GENOMIC DNA]</scope>
    <source>
        <strain evidence="9 10">NBRC 111222</strain>
    </source>
</reference>
<comment type="similarity">
    <text evidence="2">Belongs to the SusD family.</text>
</comment>
<evidence type="ECO:0000313" key="9">
    <source>
        <dbReference type="EMBL" id="GMQ28147.1"/>
    </source>
</evidence>
<dbReference type="RefSeq" id="WP_338222936.1">
    <property type="nucleotide sequence ID" value="NZ_BTPD01000002.1"/>
</dbReference>
<dbReference type="Pfam" id="PF14322">
    <property type="entry name" value="SusD-like_3"/>
    <property type="match status" value="1"/>
</dbReference>
<evidence type="ECO:0000259" key="7">
    <source>
        <dbReference type="Pfam" id="PF07980"/>
    </source>
</evidence>
<evidence type="ECO:0000313" key="10">
    <source>
        <dbReference type="Proteomes" id="UP001338309"/>
    </source>
</evidence>
<dbReference type="InterPro" id="IPR033985">
    <property type="entry name" value="SusD-like_N"/>
</dbReference>
<keyword evidence="5" id="KW-0998">Cell outer membrane</keyword>
<dbReference type="Proteomes" id="UP001338309">
    <property type="component" value="Unassembled WGS sequence"/>
</dbReference>
<dbReference type="Gene3D" id="1.25.40.390">
    <property type="match status" value="1"/>
</dbReference>
<dbReference type="SUPFAM" id="SSF48452">
    <property type="entry name" value="TPR-like"/>
    <property type="match status" value="1"/>
</dbReference>
<keyword evidence="3 6" id="KW-0732">Signal</keyword>
<feature type="domain" description="SusD-like N-terminal" evidence="8">
    <location>
        <begin position="82"/>
        <end position="224"/>
    </location>
</feature>
<name>A0ABQ6PMS7_9BACT</name>
<dbReference type="InterPro" id="IPR011990">
    <property type="entry name" value="TPR-like_helical_dom_sf"/>
</dbReference>
<gene>
    <name evidence="9" type="ORF">Aconfl_07900</name>
</gene>
<proteinExistence type="inferred from homology"/>
<dbReference type="CDD" id="cd08977">
    <property type="entry name" value="SusD"/>
    <property type="match status" value="1"/>
</dbReference>
<comment type="caution">
    <text evidence="9">The sequence shown here is derived from an EMBL/GenBank/DDBJ whole genome shotgun (WGS) entry which is preliminary data.</text>
</comment>